<reference evidence="2" key="1">
    <citation type="submission" date="2008-10" db="EMBL/GenBank/DDBJ databases">
        <authorList>
            <person name="Molnar K."/>
        </authorList>
    </citation>
    <scope>NUCLEOTIDE SEQUENCE [LARGE SCALE GENOMIC DNA]</scope>
    <source>
        <strain evidence="2">NRRL 15998</strain>
    </source>
</reference>
<dbReference type="EMBL" id="DS999644">
    <property type="protein sequence ID" value="EFE75901.2"/>
    <property type="molecule type" value="Genomic_DNA"/>
</dbReference>
<sequence>MVLAYALEALMGMLDHHNLTALTAADTTEPSGEP</sequence>
<gene>
    <name evidence="1" type="ORF">SSGG_03268</name>
</gene>
<name>D6ARM6_STRFL</name>
<proteinExistence type="predicted"/>
<protein>
    <submittedName>
        <fullName evidence="1">Predicted protein</fullName>
    </submittedName>
</protein>
<evidence type="ECO:0000313" key="1">
    <source>
        <dbReference type="EMBL" id="EFE75901.2"/>
    </source>
</evidence>
<accession>D6ARM6</accession>
<dbReference type="Proteomes" id="UP000003986">
    <property type="component" value="Unassembled WGS sequence"/>
</dbReference>
<dbReference type="AlphaFoldDB" id="D6ARM6"/>
<reference evidence="2" key="2">
    <citation type="submission" date="2008-12" db="EMBL/GenBank/DDBJ databases">
        <title>Annotation of Streptomyces roseosporus strain NRRL 15998.</title>
        <authorList>
            <consortium name="The Broad Institute Genome Sequencing Platform"/>
            <consortium name="Broad Institute Microbial Sequencing Center"/>
            <person name="Fischbach M."/>
            <person name="Ward D."/>
            <person name="Young S."/>
            <person name="Kodira C.D."/>
            <person name="Zeng Q."/>
            <person name="Koehrsen M."/>
            <person name="Godfrey P."/>
            <person name="Alvarado L."/>
            <person name="Berlin A.M."/>
            <person name="Borenstein D."/>
            <person name="Chen Z."/>
            <person name="Engels R."/>
            <person name="Freedman E."/>
            <person name="Gellesch M."/>
            <person name="Goldberg J."/>
            <person name="Griggs A."/>
            <person name="Gujja S."/>
            <person name="Heiman D.I."/>
            <person name="Hepburn T.A."/>
            <person name="Howarth C."/>
            <person name="Jen D."/>
            <person name="Larson L."/>
            <person name="Lewis B."/>
            <person name="Mehta T."/>
            <person name="Park D."/>
            <person name="Pearson M."/>
            <person name="Roberts A."/>
            <person name="Saif S."/>
            <person name="Shea T.D."/>
            <person name="Shenoy N."/>
            <person name="Sisk P."/>
            <person name="Stolte C."/>
            <person name="Sykes S.N."/>
            <person name="Walk T."/>
            <person name="White J."/>
            <person name="Yandava C."/>
            <person name="Straight P."/>
            <person name="Clardy J."/>
            <person name="Hung D."/>
            <person name="Kolter R."/>
            <person name="Mekalanos J."/>
            <person name="Walker S."/>
            <person name="Walsh C.T."/>
            <person name="Wieland B.L.C."/>
            <person name="Ilzarbe M."/>
            <person name="Galagan J."/>
            <person name="Nusbaum C."/>
            <person name="Birren B."/>
        </authorList>
    </citation>
    <scope>NUCLEOTIDE SEQUENCE [LARGE SCALE GENOMIC DNA]</scope>
    <source>
        <strain evidence="2">NRRL 15998</strain>
    </source>
</reference>
<organism evidence="1 2">
    <name type="scientific">Streptomyces filamentosus NRRL 15998</name>
    <dbReference type="NCBI Taxonomy" id="457431"/>
    <lineage>
        <taxon>Bacteria</taxon>
        <taxon>Bacillati</taxon>
        <taxon>Actinomycetota</taxon>
        <taxon>Actinomycetes</taxon>
        <taxon>Kitasatosporales</taxon>
        <taxon>Streptomycetaceae</taxon>
        <taxon>Streptomyces</taxon>
    </lineage>
</organism>
<evidence type="ECO:0000313" key="2">
    <source>
        <dbReference type="Proteomes" id="UP000003986"/>
    </source>
</evidence>